<dbReference type="FunFam" id="3.30.1490.100:FF:000004">
    <property type="entry name" value="DNA polymerase IV"/>
    <property type="match status" value="1"/>
</dbReference>
<dbReference type="InterPro" id="IPR050116">
    <property type="entry name" value="DNA_polymerase-Y"/>
</dbReference>
<evidence type="ECO:0000256" key="8">
    <source>
        <dbReference type="ARBA" id="ARBA00022763"/>
    </source>
</evidence>
<keyword evidence="6" id="KW-0235">DNA replication</keyword>
<evidence type="ECO:0000313" key="15">
    <source>
        <dbReference type="JaponicusDB" id="SJAG_04089"/>
    </source>
</evidence>
<dbReference type="FunFam" id="1.10.150.810:FF:000003">
    <property type="entry name" value="DNA polymerase kappa subunit"/>
    <property type="match status" value="1"/>
</dbReference>
<dbReference type="GO" id="GO:0042276">
    <property type="term" value="P:error-prone translesion synthesis"/>
    <property type="evidence" value="ECO:0000318"/>
    <property type="project" value="GO_Central"/>
</dbReference>
<dbReference type="Proteomes" id="UP000001744">
    <property type="component" value="Unassembled WGS sequence"/>
</dbReference>
<dbReference type="EMBL" id="KE651167">
    <property type="protein sequence ID" value="EEB08917.2"/>
    <property type="molecule type" value="Genomic_DNA"/>
</dbReference>
<dbReference type="HOGENOM" id="CLU_012348_11_2_1"/>
<reference evidence="14 16" key="1">
    <citation type="journal article" date="2011" name="Science">
        <title>Comparative functional genomics of the fission yeasts.</title>
        <authorList>
            <person name="Rhind N."/>
            <person name="Chen Z."/>
            <person name="Yassour M."/>
            <person name="Thompson D.A."/>
            <person name="Haas B.J."/>
            <person name="Habib N."/>
            <person name="Wapinski I."/>
            <person name="Roy S."/>
            <person name="Lin M.F."/>
            <person name="Heiman D.I."/>
            <person name="Young S.K."/>
            <person name="Furuya K."/>
            <person name="Guo Y."/>
            <person name="Pidoux A."/>
            <person name="Chen H.M."/>
            <person name="Robbertse B."/>
            <person name="Goldberg J.M."/>
            <person name="Aoki K."/>
            <person name="Bayne E.H."/>
            <person name="Berlin A.M."/>
            <person name="Desjardins C.A."/>
            <person name="Dobbs E."/>
            <person name="Dukaj L."/>
            <person name="Fan L."/>
            <person name="FitzGerald M.G."/>
            <person name="French C."/>
            <person name="Gujja S."/>
            <person name="Hansen K."/>
            <person name="Keifenheim D."/>
            <person name="Levin J.Z."/>
            <person name="Mosher R.A."/>
            <person name="Mueller C.A."/>
            <person name="Pfiffner J."/>
            <person name="Priest M."/>
            <person name="Russ C."/>
            <person name="Smialowska A."/>
            <person name="Swoboda P."/>
            <person name="Sykes S.M."/>
            <person name="Vaughn M."/>
            <person name="Vengrova S."/>
            <person name="Yoder R."/>
            <person name="Zeng Q."/>
            <person name="Allshire R."/>
            <person name="Baulcombe D."/>
            <person name="Birren B.W."/>
            <person name="Brown W."/>
            <person name="Ekwall K."/>
            <person name="Kellis M."/>
            <person name="Leatherwood J."/>
            <person name="Levin H."/>
            <person name="Margalit H."/>
            <person name="Martienssen R."/>
            <person name="Nieduszynski C.A."/>
            <person name="Spatafora J.W."/>
            <person name="Friedman N."/>
            <person name="Dalgaard J.Z."/>
            <person name="Baumann P."/>
            <person name="Niki H."/>
            <person name="Regev A."/>
            <person name="Nusbaum C."/>
        </authorList>
    </citation>
    <scope>NUCLEOTIDE SEQUENCE [LARGE SCALE GENOMIC DNA]</scope>
    <source>
        <strain evidence="16">yFS275 / FY16936</strain>
    </source>
</reference>
<evidence type="ECO:0000259" key="13">
    <source>
        <dbReference type="PROSITE" id="PS50173"/>
    </source>
</evidence>
<dbReference type="InterPro" id="IPR043502">
    <property type="entry name" value="DNA/RNA_pol_sf"/>
</dbReference>
<dbReference type="RefSeq" id="XP_002175210.2">
    <property type="nucleotide sequence ID" value="XM_002175174.2"/>
</dbReference>
<dbReference type="Pfam" id="PF11798">
    <property type="entry name" value="IMS_HHH"/>
    <property type="match status" value="1"/>
</dbReference>
<dbReference type="eggNOG" id="KOG2094">
    <property type="taxonomic scope" value="Eukaryota"/>
</dbReference>
<proteinExistence type="inferred from homology"/>
<dbReference type="GO" id="GO:0000785">
    <property type="term" value="C:chromatin"/>
    <property type="evidence" value="ECO:0007669"/>
    <property type="project" value="EnsemblFungi"/>
</dbReference>
<evidence type="ECO:0000256" key="2">
    <source>
        <dbReference type="ARBA" id="ARBA00012417"/>
    </source>
</evidence>
<evidence type="ECO:0000256" key="6">
    <source>
        <dbReference type="ARBA" id="ARBA00022705"/>
    </source>
</evidence>
<dbReference type="PANTHER" id="PTHR11076:SF33">
    <property type="entry name" value="DNA POLYMERASE KAPPA"/>
    <property type="match status" value="1"/>
</dbReference>
<keyword evidence="4" id="KW-0808">Transferase</keyword>
<keyword evidence="5" id="KW-0548">Nucleotidyltransferase</keyword>
<dbReference type="GO" id="GO:0006260">
    <property type="term" value="P:DNA replication"/>
    <property type="evidence" value="ECO:0007669"/>
    <property type="project" value="UniProtKB-KW"/>
</dbReference>
<dbReference type="PANTHER" id="PTHR11076">
    <property type="entry name" value="DNA REPAIR POLYMERASE UMUC / TRANSFERASE FAMILY MEMBER"/>
    <property type="match status" value="1"/>
</dbReference>
<name>B6K5W3_SCHJY</name>
<dbReference type="SUPFAM" id="SSF100879">
    <property type="entry name" value="Lesion bypass DNA polymerase (Y-family), little finger domain"/>
    <property type="match status" value="1"/>
</dbReference>
<protein>
    <recommendedName>
        <fullName evidence="3">DNA polymerase kappa</fullName>
        <ecNumber evidence="2">2.7.7.7</ecNumber>
    </recommendedName>
</protein>
<dbReference type="GeneID" id="7049259"/>
<evidence type="ECO:0000256" key="7">
    <source>
        <dbReference type="ARBA" id="ARBA00022723"/>
    </source>
</evidence>
<dbReference type="PROSITE" id="PS50173">
    <property type="entry name" value="UMUC"/>
    <property type="match status" value="1"/>
</dbReference>
<dbReference type="FunFam" id="3.40.1170.60:FF:000012">
    <property type="entry name" value="Putative DNA-directed polymerase kappa"/>
    <property type="match status" value="1"/>
</dbReference>
<dbReference type="HAMAP" id="MF_01113">
    <property type="entry name" value="DNApol_IV"/>
    <property type="match status" value="1"/>
</dbReference>
<comment type="similarity">
    <text evidence="1">Belongs to the DNA polymerase type-Y family.</text>
</comment>
<dbReference type="GO" id="GO:0046872">
    <property type="term" value="F:metal ion binding"/>
    <property type="evidence" value="ECO:0007669"/>
    <property type="project" value="UniProtKB-KW"/>
</dbReference>
<evidence type="ECO:0000256" key="1">
    <source>
        <dbReference type="ARBA" id="ARBA00010945"/>
    </source>
</evidence>
<feature type="domain" description="UmuC" evidence="13">
    <location>
        <begin position="117"/>
        <end position="298"/>
    </location>
</feature>
<dbReference type="GO" id="GO:0005634">
    <property type="term" value="C:nucleus"/>
    <property type="evidence" value="ECO:0000318"/>
    <property type="project" value="GO_Central"/>
</dbReference>
<dbReference type="NCBIfam" id="NF002677">
    <property type="entry name" value="PRK02406.1"/>
    <property type="match status" value="1"/>
</dbReference>
<dbReference type="EC" id="2.7.7.7" evidence="2"/>
<evidence type="ECO:0000313" key="16">
    <source>
        <dbReference type="Proteomes" id="UP000001744"/>
    </source>
</evidence>
<dbReference type="CDD" id="cd03586">
    <property type="entry name" value="PolY_Pol_IV_kappa"/>
    <property type="match status" value="1"/>
</dbReference>
<comment type="catalytic activity">
    <reaction evidence="12">
        <text>DNA(n) + a 2'-deoxyribonucleoside 5'-triphosphate = DNA(n+1) + diphosphate</text>
        <dbReference type="Rhea" id="RHEA:22508"/>
        <dbReference type="Rhea" id="RHEA-COMP:17339"/>
        <dbReference type="Rhea" id="RHEA-COMP:17340"/>
        <dbReference type="ChEBI" id="CHEBI:33019"/>
        <dbReference type="ChEBI" id="CHEBI:61560"/>
        <dbReference type="ChEBI" id="CHEBI:173112"/>
        <dbReference type="EC" id="2.7.7.7"/>
    </reaction>
</comment>
<keyword evidence="11" id="KW-0234">DNA repair</keyword>
<keyword evidence="9" id="KW-0460">Magnesium</keyword>
<dbReference type="GO" id="GO:0070987">
    <property type="term" value="P:error-free translesion synthesis"/>
    <property type="evidence" value="ECO:0007669"/>
    <property type="project" value="EnsemblFungi"/>
</dbReference>
<dbReference type="InterPro" id="IPR017961">
    <property type="entry name" value="DNA_pol_Y-fam_little_finger"/>
</dbReference>
<dbReference type="VEuPathDB" id="FungiDB:SJAG_04089"/>
<dbReference type="Gene3D" id="1.10.150.810">
    <property type="match status" value="1"/>
</dbReference>
<dbReference type="SUPFAM" id="SSF56672">
    <property type="entry name" value="DNA/RNA polymerases"/>
    <property type="match status" value="1"/>
</dbReference>
<dbReference type="Gene3D" id="3.40.1170.60">
    <property type="match status" value="1"/>
</dbReference>
<dbReference type="Gene3D" id="3.30.1490.100">
    <property type="entry name" value="DNA polymerase, Y-family, little finger domain"/>
    <property type="match status" value="1"/>
</dbReference>
<dbReference type="Pfam" id="PF11799">
    <property type="entry name" value="IMS_C"/>
    <property type="match status" value="1"/>
</dbReference>
<dbReference type="OMA" id="EVYTRQV"/>
<dbReference type="GO" id="GO:0003887">
    <property type="term" value="F:DNA-directed DNA polymerase activity"/>
    <property type="evidence" value="ECO:0000318"/>
    <property type="project" value="GO_Central"/>
</dbReference>
<dbReference type="InterPro" id="IPR024728">
    <property type="entry name" value="PolY_HhH_motif"/>
</dbReference>
<keyword evidence="16" id="KW-1185">Reference proteome</keyword>
<dbReference type="GO" id="GO:0003684">
    <property type="term" value="F:damaged DNA binding"/>
    <property type="evidence" value="ECO:0007669"/>
    <property type="project" value="InterPro"/>
</dbReference>
<accession>B6K5W3</accession>
<dbReference type="JaponicusDB" id="SJAG_04089">
    <property type="gene designation" value="kpa1"/>
</dbReference>
<evidence type="ECO:0000256" key="5">
    <source>
        <dbReference type="ARBA" id="ARBA00022695"/>
    </source>
</evidence>
<keyword evidence="7" id="KW-0479">Metal-binding</keyword>
<organism evidence="14 16">
    <name type="scientific">Schizosaccharomyces japonicus (strain yFS275 / FY16936)</name>
    <name type="common">Fission yeast</name>
    <dbReference type="NCBI Taxonomy" id="402676"/>
    <lineage>
        <taxon>Eukaryota</taxon>
        <taxon>Fungi</taxon>
        <taxon>Dikarya</taxon>
        <taxon>Ascomycota</taxon>
        <taxon>Taphrinomycotina</taxon>
        <taxon>Schizosaccharomycetes</taxon>
        <taxon>Schizosaccharomycetales</taxon>
        <taxon>Schizosaccharomycetaceae</taxon>
        <taxon>Schizosaccharomyces</taxon>
    </lineage>
</organism>
<evidence type="ECO:0000256" key="4">
    <source>
        <dbReference type="ARBA" id="ARBA00022679"/>
    </source>
</evidence>
<dbReference type="OrthoDB" id="1747274at2759"/>
<evidence type="ECO:0000256" key="3">
    <source>
        <dbReference type="ARBA" id="ARBA00016178"/>
    </source>
</evidence>
<dbReference type="Pfam" id="PF00817">
    <property type="entry name" value="IMS"/>
    <property type="match status" value="1"/>
</dbReference>
<keyword evidence="8" id="KW-0227">DNA damage</keyword>
<dbReference type="GO" id="GO:0006281">
    <property type="term" value="P:DNA repair"/>
    <property type="evidence" value="ECO:0007669"/>
    <property type="project" value="UniProtKB-KW"/>
</dbReference>
<dbReference type="STRING" id="402676.B6K5W3"/>
<keyword evidence="10" id="KW-0239">DNA-directed DNA polymerase</keyword>
<sequence>MSICSQDEANDDDLKNEDLMHRLAGPSVMKPGQEEVDQQKINQVIYEASKGSKFFENEQKKARYWQEKNKEMKLKLEELELGLENNPEKAAKWSEDMHKIDQLINSMEAQRDLSRIIVHVDCDAFYASVEELEKPAYKTKPMAVGQGVLCTANYCARKFGVRSAMPEFIARQLCPNLIVLPLRMMKYQEKSAEIAKILQEYDPNMCKASVDEAYLDLTDYLTKHNEEETVEAVVEHLRQTVAEKTGITVSCGIGANLMLAKIASNMRKPNDQFSIGRTREAILEFMDTLPCRKVNGIGRVLEQELSSLNVHNCGDILRRKGYLYYVFQEKSFQNLLSYALGISNNVVKPTDASNRKSIGNEMTFSIPMGSEKTISQKLKQLCFSVSETMKQRNLVGNSVVLKLKTTSFEVRTRQTNLNTYTNESDIIYKYVLQLLSYELPVQVRLLGVRMTKLQDASIYEESKLSFTKENGVQCPICSRYLINDACSVDKHIEECLSVTYIKECLQTKTSVKKRSKRRIDEYFR</sequence>
<dbReference type="Gene3D" id="1.10.150.20">
    <property type="entry name" value="5' to 3' exonuclease, C-terminal subdomain"/>
    <property type="match status" value="1"/>
</dbReference>
<gene>
    <name evidence="15" type="primary">kpa1</name>
    <name evidence="14" type="ORF">SJAG_04089</name>
</gene>
<dbReference type="AlphaFoldDB" id="B6K5W3"/>
<dbReference type="InterPro" id="IPR001126">
    <property type="entry name" value="UmuC"/>
</dbReference>
<evidence type="ECO:0000313" key="14">
    <source>
        <dbReference type="EMBL" id="EEB08917.2"/>
    </source>
</evidence>
<dbReference type="InterPro" id="IPR043128">
    <property type="entry name" value="Rev_trsase/Diguanyl_cyclase"/>
</dbReference>
<evidence type="ECO:0000256" key="11">
    <source>
        <dbReference type="ARBA" id="ARBA00023204"/>
    </source>
</evidence>
<dbReference type="InterPro" id="IPR036775">
    <property type="entry name" value="DNA_pol_Y-fam_lit_finger_sf"/>
</dbReference>
<evidence type="ECO:0000256" key="12">
    <source>
        <dbReference type="ARBA" id="ARBA00049244"/>
    </source>
</evidence>
<evidence type="ECO:0000256" key="10">
    <source>
        <dbReference type="ARBA" id="ARBA00022932"/>
    </source>
</evidence>
<dbReference type="InterPro" id="IPR022880">
    <property type="entry name" value="DNApol_IV"/>
</dbReference>
<evidence type="ECO:0000256" key="9">
    <source>
        <dbReference type="ARBA" id="ARBA00022842"/>
    </source>
</evidence>
<dbReference type="Gene3D" id="3.30.70.270">
    <property type="match status" value="1"/>
</dbReference>